<keyword evidence="12" id="KW-1185">Reference proteome</keyword>
<dbReference type="InterPro" id="IPR017441">
    <property type="entry name" value="Protein_kinase_ATP_BS"/>
</dbReference>
<dbReference type="AlphaFoldDB" id="A0A3S5A641"/>
<keyword evidence="4 9" id="KW-0547">Nucleotide-binding</keyword>
<dbReference type="EMBL" id="CAAALY010048365">
    <property type="protein sequence ID" value="VEL20873.1"/>
    <property type="molecule type" value="Genomic_DNA"/>
</dbReference>
<dbReference type="InterPro" id="IPR050236">
    <property type="entry name" value="Ser_Thr_kinase_AGC"/>
</dbReference>
<sequence length="95" mass="10670">MGSEGLINSGLVSAGTFRGKVGLEDFDLLRVIGRGSYAKVFQVEHRPTKRVYAMKVIKKEIISEDEVCGYKLTFFLASLFEIYSHSSLGRHPHYS</sequence>
<protein>
    <recommendedName>
        <fullName evidence="1">non-specific serine/threonine protein kinase</fullName>
        <ecNumber evidence="1">2.7.11.1</ecNumber>
    </recommendedName>
</protein>
<dbReference type="PANTHER" id="PTHR24356:SF303">
    <property type="entry name" value="ATYPICAL PROTEIN KINASE C"/>
    <property type="match status" value="1"/>
</dbReference>
<dbReference type="GO" id="GO:0005524">
    <property type="term" value="F:ATP binding"/>
    <property type="evidence" value="ECO:0007669"/>
    <property type="project" value="UniProtKB-UniRule"/>
</dbReference>
<evidence type="ECO:0000313" key="12">
    <source>
        <dbReference type="Proteomes" id="UP000784294"/>
    </source>
</evidence>
<evidence type="ECO:0000256" key="9">
    <source>
        <dbReference type="PROSITE-ProRule" id="PRU10141"/>
    </source>
</evidence>
<dbReference type="SUPFAM" id="SSF56112">
    <property type="entry name" value="Protein kinase-like (PK-like)"/>
    <property type="match status" value="1"/>
</dbReference>
<evidence type="ECO:0000256" key="2">
    <source>
        <dbReference type="ARBA" id="ARBA00022527"/>
    </source>
</evidence>
<evidence type="ECO:0000256" key="1">
    <source>
        <dbReference type="ARBA" id="ARBA00012513"/>
    </source>
</evidence>
<dbReference type="OrthoDB" id="63267at2759"/>
<keyword evidence="6 9" id="KW-0067">ATP-binding</keyword>
<dbReference type="GO" id="GO:0004674">
    <property type="term" value="F:protein serine/threonine kinase activity"/>
    <property type="evidence" value="ECO:0007669"/>
    <property type="project" value="UniProtKB-KW"/>
</dbReference>
<evidence type="ECO:0000256" key="3">
    <source>
        <dbReference type="ARBA" id="ARBA00022679"/>
    </source>
</evidence>
<reference evidence="11" key="1">
    <citation type="submission" date="2018-11" db="EMBL/GenBank/DDBJ databases">
        <authorList>
            <consortium name="Pathogen Informatics"/>
        </authorList>
    </citation>
    <scope>NUCLEOTIDE SEQUENCE</scope>
</reference>
<evidence type="ECO:0000256" key="6">
    <source>
        <dbReference type="ARBA" id="ARBA00022840"/>
    </source>
</evidence>
<proteinExistence type="predicted"/>
<comment type="caution">
    <text evidence="11">The sequence shown here is derived from an EMBL/GenBank/DDBJ whole genome shotgun (WGS) entry which is preliminary data.</text>
</comment>
<evidence type="ECO:0000256" key="4">
    <source>
        <dbReference type="ARBA" id="ARBA00022741"/>
    </source>
</evidence>
<dbReference type="Proteomes" id="UP000784294">
    <property type="component" value="Unassembled WGS sequence"/>
</dbReference>
<comment type="catalytic activity">
    <reaction evidence="8">
        <text>L-seryl-[protein] + ATP = O-phospho-L-seryl-[protein] + ADP + H(+)</text>
        <dbReference type="Rhea" id="RHEA:17989"/>
        <dbReference type="Rhea" id="RHEA-COMP:9863"/>
        <dbReference type="Rhea" id="RHEA-COMP:11604"/>
        <dbReference type="ChEBI" id="CHEBI:15378"/>
        <dbReference type="ChEBI" id="CHEBI:29999"/>
        <dbReference type="ChEBI" id="CHEBI:30616"/>
        <dbReference type="ChEBI" id="CHEBI:83421"/>
        <dbReference type="ChEBI" id="CHEBI:456216"/>
        <dbReference type="EC" id="2.7.11.1"/>
    </reaction>
</comment>
<dbReference type="InterPro" id="IPR011009">
    <property type="entry name" value="Kinase-like_dom_sf"/>
</dbReference>
<dbReference type="PROSITE" id="PS50011">
    <property type="entry name" value="PROTEIN_KINASE_DOM"/>
    <property type="match status" value="1"/>
</dbReference>
<dbReference type="InterPro" id="IPR000719">
    <property type="entry name" value="Prot_kinase_dom"/>
</dbReference>
<evidence type="ECO:0000256" key="5">
    <source>
        <dbReference type="ARBA" id="ARBA00022777"/>
    </source>
</evidence>
<accession>A0A3S5A641</accession>
<keyword evidence="2" id="KW-0723">Serine/threonine-protein kinase</keyword>
<dbReference type="Gene3D" id="3.30.200.20">
    <property type="entry name" value="Phosphorylase Kinase, domain 1"/>
    <property type="match status" value="1"/>
</dbReference>
<evidence type="ECO:0000256" key="7">
    <source>
        <dbReference type="ARBA" id="ARBA00047899"/>
    </source>
</evidence>
<name>A0A3S5A641_9PLAT</name>
<dbReference type="EC" id="2.7.11.1" evidence="1"/>
<gene>
    <name evidence="11" type="ORF">PXEA_LOCUS14313</name>
</gene>
<evidence type="ECO:0000259" key="10">
    <source>
        <dbReference type="PROSITE" id="PS50011"/>
    </source>
</evidence>
<dbReference type="PANTHER" id="PTHR24356">
    <property type="entry name" value="SERINE/THREONINE-PROTEIN KINASE"/>
    <property type="match status" value="1"/>
</dbReference>
<organism evidence="11 12">
    <name type="scientific">Protopolystoma xenopodis</name>
    <dbReference type="NCBI Taxonomy" id="117903"/>
    <lineage>
        <taxon>Eukaryota</taxon>
        <taxon>Metazoa</taxon>
        <taxon>Spiralia</taxon>
        <taxon>Lophotrochozoa</taxon>
        <taxon>Platyhelminthes</taxon>
        <taxon>Monogenea</taxon>
        <taxon>Polyopisthocotylea</taxon>
        <taxon>Polystomatidea</taxon>
        <taxon>Polystomatidae</taxon>
        <taxon>Protopolystoma</taxon>
    </lineage>
</organism>
<keyword evidence="3" id="KW-0808">Transferase</keyword>
<evidence type="ECO:0000313" key="11">
    <source>
        <dbReference type="EMBL" id="VEL20873.1"/>
    </source>
</evidence>
<keyword evidence="5" id="KW-0418">Kinase</keyword>
<dbReference type="PROSITE" id="PS00107">
    <property type="entry name" value="PROTEIN_KINASE_ATP"/>
    <property type="match status" value="1"/>
</dbReference>
<dbReference type="GO" id="GO:0035556">
    <property type="term" value="P:intracellular signal transduction"/>
    <property type="evidence" value="ECO:0007669"/>
    <property type="project" value="TreeGrafter"/>
</dbReference>
<feature type="binding site" evidence="9">
    <location>
        <position position="59"/>
    </location>
    <ligand>
        <name>ATP</name>
        <dbReference type="ChEBI" id="CHEBI:30616"/>
    </ligand>
</feature>
<comment type="catalytic activity">
    <reaction evidence="7">
        <text>L-threonyl-[protein] + ATP = O-phospho-L-threonyl-[protein] + ADP + H(+)</text>
        <dbReference type="Rhea" id="RHEA:46608"/>
        <dbReference type="Rhea" id="RHEA-COMP:11060"/>
        <dbReference type="Rhea" id="RHEA-COMP:11605"/>
        <dbReference type="ChEBI" id="CHEBI:15378"/>
        <dbReference type="ChEBI" id="CHEBI:30013"/>
        <dbReference type="ChEBI" id="CHEBI:30616"/>
        <dbReference type="ChEBI" id="CHEBI:61977"/>
        <dbReference type="ChEBI" id="CHEBI:456216"/>
        <dbReference type="EC" id="2.7.11.1"/>
    </reaction>
</comment>
<feature type="domain" description="Protein kinase" evidence="10">
    <location>
        <begin position="26"/>
        <end position="95"/>
    </location>
</feature>
<evidence type="ECO:0000256" key="8">
    <source>
        <dbReference type="ARBA" id="ARBA00048679"/>
    </source>
</evidence>